<evidence type="ECO:0000256" key="5">
    <source>
        <dbReference type="ARBA" id="ARBA00022840"/>
    </source>
</evidence>
<evidence type="ECO:0000256" key="2">
    <source>
        <dbReference type="ARBA" id="ARBA00022679"/>
    </source>
</evidence>
<dbReference type="SUPFAM" id="SSF54211">
    <property type="entry name" value="Ribosomal protein S5 domain 2-like"/>
    <property type="match status" value="1"/>
</dbReference>
<dbReference type="Pfam" id="PF10509">
    <property type="entry name" value="GalKase_gal_bdg"/>
    <property type="match status" value="1"/>
</dbReference>
<dbReference type="Proteomes" id="UP001165289">
    <property type="component" value="Unassembled WGS sequence"/>
</dbReference>
<dbReference type="Pfam" id="PF08544">
    <property type="entry name" value="GHMP_kinases_C"/>
    <property type="match status" value="1"/>
</dbReference>
<evidence type="ECO:0000259" key="8">
    <source>
        <dbReference type="Pfam" id="PF10509"/>
    </source>
</evidence>
<dbReference type="InterPro" id="IPR000705">
    <property type="entry name" value="Galactokinase"/>
</dbReference>
<evidence type="ECO:0000259" key="6">
    <source>
        <dbReference type="Pfam" id="PF00288"/>
    </source>
</evidence>
<dbReference type="EMBL" id="JAKMXF010000320">
    <property type="protein sequence ID" value="KAI6649542.1"/>
    <property type="molecule type" value="Genomic_DNA"/>
</dbReference>
<dbReference type="SUPFAM" id="SSF55060">
    <property type="entry name" value="GHMP Kinase, C-terminal domain"/>
    <property type="match status" value="1"/>
</dbReference>
<reference evidence="9 10" key="1">
    <citation type="journal article" date="2023" name="BMC Biol.">
        <title>The compact genome of the sponge Oopsacas minuta (Hexactinellida) is lacking key metazoan core genes.</title>
        <authorList>
            <person name="Santini S."/>
            <person name="Schenkelaars Q."/>
            <person name="Jourda C."/>
            <person name="Duchesne M."/>
            <person name="Belahbib H."/>
            <person name="Rocher C."/>
            <person name="Selva M."/>
            <person name="Riesgo A."/>
            <person name="Vervoort M."/>
            <person name="Leys S.P."/>
            <person name="Kodjabachian L."/>
            <person name="Le Bivic A."/>
            <person name="Borchiellini C."/>
            <person name="Claverie J.M."/>
            <person name="Renard E."/>
        </authorList>
    </citation>
    <scope>NUCLEOTIDE SEQUENCE [LARGE SCALE GENOMIC DNA]</scope>
    <source>
        <strain evidence="9">SPO-2</strain>
    </source>
</reference>
<dbReference type="InterPro" id="IPR036554">
    <property type="entry name" value="GHMP_kinase_C_sf"/>
</dbReference>
<comment type="caution">
    <text evidence="9">The sequence shown here is derived from an EMBL/GenBank/DDBJ whole genome shotgun (WGS) entry which is preliminary data.</text>
</comment>
<dbReference type="PRINTS" id="PR00473">
    <property type="entry name" value="GALCTOKINASE"/>
</dbReference>
<dbReference type="InterPro" id="IPR014721">
    <property type="entry name" value="Ribsml_uS5_D2-typ_fold_subgr"/>
</dbReference>
<evidence type="ECO:0000256" key="3">
    <source>
        <dbReference type="ARBA" id="ARBA00022741"/>
    </source>
</evidence>
<accession>A0AAV7JL61</accession>
<dbReference type="PROSITE" id="PS00627">
    <property type="entry name" value="GHMP_KINASES_ATP"/>
    <property type="match status" value="1"/>
</dbReference>
<evidence type="ECO:0000256" key="1">
    <source>
        <dbReference type="ARBA" id="ARBA00006566"/>
    </source>
</evidence>
<keyword evidence="4 9" id="KW-0418">Kinase</keyword>
<dbReference type="GO" id="GO:0005524">
    <property type="term" value="F:ATP binding"/>
    <property type="evidence" value="ECO:0007669"/>
    <property type="project" value="UniProtKB-KW"/>
</dbReference>
<keyword evidence="2" id="KW-0808">Transferase</keyword>
<dbReference type="PROSITE" id="PS00106">
    <property type="entry name" value="GALACTOKINASE"/>
    <property type="match status" value="1"/>
</dbReference>
<feature type="domain" description="Galactokinase N-terminal" evidence="8">
    <location>
        <begin position="9"/>
        <end position="56"/>
    </location>
</feature>
<evidence type="ECO:0000313" key="10">
    <source>
        <dbReference type="Proteomes" id="UP001165289"/>
    </source>
</evidence>
<dbReference type="InterPro" id="IPR006204">
    <property type="entry name" value="GHMP_kinase_N_dom"/>
</dbReference>
<dbReference type="GO" id="GO:0006012">
    <property type="term" value="P:galactose metabolic process"/>
    <property type="evidence" value="ECO:0007669"/>
    <property type="project" value="InterPro"/>
</dbReference>
<dbReference type="PIRSF" id="PIRSF000530">
    <property type="entry name" value="Galactokinase"/>
    <property type="match status" value="1"/>
</dbReference>
<dbReference type="PANTHER" id="PTHR10457">
    <property type="entry name" value="MEVALONATE KINASE/GALACTOKINASE"/>
    <property type="match status" value="1"/>
</dbReference>
<protein>
    <submittedName>
        <fullName evidence="9">N-acetylgalactosamine kinase isoform X1</fullName>
    </submittedName>
</protein>
<evidence type="ECO:0000259" key="7">
    <source>
        <dbReference type="Pfam" id="PF08544"/>
    </source>
</evidence>
<dbReference type="PANTHER" id="PTHR10457:SF7">
    <property type="entry name" value="GALACTOKINASE-RELATED"/>
    <property type="match status" value="1"/>
</dbReference>
<sequence length="449" mass="49098">MEVESIIKLYTEQFGSTPEYLSRAPGRVNIIGEHIDYCGYGVLPIAIQNSITIVAGRNKTSELNIHNTEFHRYPAFSCKFSAASDISIDGVSWHNYLLCGIKGVLEHLPHTTEVTGVSMLVSGTIPPGAGLSSSSALVCCAALAVNATLKYGLSMQDLASTCAKSEHYIGTEGGGMDQAISLLATENKAMYIQFDPLRLEPVELPIGISFIVVNSCVESNKAVGNQFNTRVAECRVAAQLLAKLEGLEWREIRTLGQLQEILKLSLTEMISIVEARLHKEPFSREEILAILKTSEKDFIQMSLSAKTKDNISFSLYQRAKHVYSEASRVCRFKEVCKSSDVILLGALMTNSHNSCRYDYECSCKELDDICEISIKAGALGARLTGAGWGGCAVVMVKHEHAGEVMKQIRDQFFVGERTGKEEGMFVTVSSSGAIVLDLMNSHNLTSEEN</sequence>
<dbReference type="Gene3D" id="3.30.230.10">
    <property type="match status" value="1"/>
</dbReference>
<dbReference type="AlphaFoldDB" id="A0AAV7JL61"/>
<dbReference type="InterPro" id="IPR020568">
    <property type="entry name" value="Ribosomal_Su5_D2-typ_SF"/>
</dbReference>
<dbReference type="NCBIfam" id="TIGR00131">
    <property type="entry name" value="gal_kin"/>
    <property type="match status" value="1"/>
</dbReference>
<keyword evidence="3" id="KW-0547">Nucleotide-binding</keyword>
<feature type="domain" description="GHMP kinase C-terminal" evidence="7">
    <location>
        <begin position="336"/>
        <end position="411"/>
    </location>
</feature>
<gene>
    <name evidence="9" type="ORF">LOD99_6708</name>
</gene>
<evidence type="ECO:0000313" key="9">
    <source>
        <dbReference type="EMBL" id="KAI6649542.1"/>
    </source>
</evidence>
<organism evidence="9 10">
    <name type="scientific">Oopsacas minuta</name>
    <dbReference type="NCBI Taxonomy" id="111878"/>
    <lineage>
        <taxon>Eukaryota</taxon>
        <taxon>Metazoa</taxon>
        <taxon>Porifera</taxon>
        <taxon>Hexactinellida</taxon>
        <taxon>Hexasterophora</taxon>
        <taxon>Lyssacinosida</taxon>
        <taxon>Leucopsacidae</taxon>
        <taxon>Oopsacas</taxon>
    </lineage>
</organism>
<dbReference type="Gene3D" id="1.20.1440.340">
    <property type="match status" value="1"/>
</dbReference>
<keyword evidence="10" id="KW-1185">Reference proteome</keyword>
<proteinExistence type="inferred from homology"/>
<evidence type="ECO:0000256" key="4">
    <source>
        <dbReference type="ARBA" id="ARBA00022777"/>
    </source>
</evidence>
<keyword evidence="5" id="KW-0067">ATP-binding</keyword>
<dbReference type="Gene3D" id="3.30.70.3170">
    <property type="match status" value="1"/>
</dbReference>
<dbReference type="InterPro" id="IPR019741">
    <property type="entry name" value="Galactokinase_CS"/>
</dbReference>
<comment type="similarity">
    <text evidence="1">Belongs to the GHMP kinase family. GalK subfamily.</text>
</comment>
<dbReference type="GO" id="GO:0005829">
    <property type="term" value="C:cytosol"/>
    <property type="evidence" value="ECO:0007669"/>
    <property type="project" value="TreeGrafter"/>
</dbReference>
<dbReference type="PRINTS" id="PR00959">
    <property type="entry name" value="MEVGALKINASE"/>
</dbReference>
<dbReference type="InterPro" id="IPR013750">
    <property type="entry name" value="GHMP_kinase_C_dom"/>
</dbReference>
<dbReference type="InterPro" id="IPR006206">
    <property type="entry name" value="Mevalonate/galactokinase"/>
</dbReference>
<feature type="domain" description="GHMP kinase N-terminal" evidence="6">
    <location>
        <begin position="101"/>
        <end position="183"/>
    </location>
</feature>
<dbReference type="GO" id="GO:0004335">
    <property type="term" value="F:galactokinase activity"/>
    <property type="evidence" value="ECO:0007669"/>
    <property type="project" value="InterPro"/>
</dbReference>
<name>A0AAV7JL61_9METZ</name>
<dbReference type="Pfam" id="PF00288">
    <property type="entry name" value="GHMP_kinases_N"/>
    <property type="match status" value="1"/>
</dbReference>
<dbReference type="InterPro" id="IPR019539">
    <property type="entry name" value="GalKase_N"/>
</dbReference>
<dbReference type="InterPro" id="IPR006203">
    <property type="entry name" value="GHMP_knse_ATP-bd_CS"/>
</dbReference>